<organism evidence="10 11">
    <name type="scientific">Glycomyces buryatensis</name>
    <dbReference type="NCBI Taxonomy" id="2570927"/>
    <lineage>
        <taxon>Bacteria</taxon>
        <taxon>Bacillati</taxon>
        <taxon>Actinomycetota</taxon>
        <taxon>Actinomycetes</taxon>
        <taxon>Glycomycetales</taxon>
        <taxon>Glycomycetaceae</taxon>
        <taxon>Glycomyces</taxon>
    </lineage>
</organism>
<dbReference type="GO" id="GO:0046373">
    <property type="term" value="P:L-arabinose metabolic process"/>
    <property type="evidence" value="ECO:0007669"/>
    <property type="project" value="InterPro"/>
</dbReference>
<evidence type="ECO:0000256" key="1">
    <source>
        <dbReference type="ARBA" id="ARBA00001462"/>
    </source>
</evidence>
<dbReference type="InterPro" id="IPR023296">
    <property type="entry name" value="Glyco_hydro_beta-prop_sf"/>
</dbReference>
<protein>
    <recommendedName>
        <fullName evidence="3">non-reducing end alpha-L-arabinofuranosidase</fullName>
        <ecNumber evidence="3">3.2.1.55</ecNumber>
    </recommendedName>
</protein>
<keyword evidence="7" id="KW-0326">Glycosidase</keyword>
<evidence type="ECO:0000313" key="10">
    <source>
        <dbReference type="EMBL" id="THV36494.1"/>
    </source>
</evidence>
<reference evidence="10 11" key="2">
    <citation type="submission" date="2019-05" db="EMBL/GenBank/DDBJ databases">
        <title>Glycomyces buryatensis sp. nov.</title>
        <authorList>
            <person name="Nikitina E."/>
        </authorList>
    </citation>
    <scope>NUCLEOTIDE SEQUENCE [LARGE SCALE GENOMIC DNA]</scope>
    <source>
        <strain evidence="10 11">18</strain>
    </source>
</reference>
<dbReference type="SUPFAM" id="SSF49785">
    <property type="entry name" value="Galactose-binding domain-like"/>
    <property type="match status" value="1"/>
</dbReference>
<comment type="subcellular location">
    <subcellularLocation>
        <location evidence="2">Secreted</location>
    </subcellularLocation>
</comment>
<dbReference type="InterPro" id="IPR005193">
    <property type="entry name" value="GH62_arabinosidase"/>
</dbReference>
<dbReference type="PANTHER" id="PTHR40631:SF2">
    <property type="entry name" value="ALPHA-L-ARABINOFURANOSIDASE"/>
    <property type="match status" value="1"/>
</dbReference>
<evidence type="ECO:0000256" key="6">
    <source>
        <dbReference type="ARBA" id="ARBA00022801"/>
    </source>
</evidence>
<dbReference type="RefSeq" id="WP_136536737.1">
    <property type="nucleotide sequence ID" value="NZ_STGY01000072.1"/>
</dbReference>
<dbReference type="SUPFAM" id="SSF75005">
    <property type="entry name" value="Arabinanase/levansucrase/invertase"/>
    <property type="match status" value="1"/>
</dbReference>
<gene>
    <name evidence="10" type="ORF">FAB82_22195</name>
</gene>
<proteinExistence type="predicted"/>
<dbReference type="EMBL" id="STGY01000072">
    <property type="protein sequence ID" value="THV36494.1"/>
    <property type="molecule type" value="Genomic_DNA"/>
</dbReference>
<dbReference type="Gene3D" id="2.60.120.260">
    <property type="entry name" value="Galactose-binding domain-like"/>
    <property type="match status" value="1"/>
</dbReference>
<evidence type="ECO:0000256" key="7">
    <source>
        <dbReference type="ARBA" id="ARBA00023295"/>
    </source>
</evidence>
<dbReference type="AlphaFoldDB" id="A0A4S8Q838"/>
<name>A0A4S8Q838_9ACTN</name>
<keyword evidence="6" id="KW-0378">Hydrolase</keyword>
<keyword evidence="5 8" id="KW-0732">Signal</keyword>
<comment type="catalytic activity">
    <reaction evidence="1">
        <text>Hydrolysis of terminal non-reducing alpha-L-arabinofuranoside residues in alpha-L-arabinosides.</text>
        <dbReference type="EC" id="3.2.1.55"/>
    </reaction>
</comment>
<evidence type="ECO:0000259" key="9">
    <source>
        <dbReference type="PROSITE" id="PS51175"/>
    </source>
</evidence>
<evidence type="ECO:0000256" key="5">
    <source>
        <dbReference type="ARBA" id="ARBA00022729"/>
    </source>
</evidence>
<reference evidence="11" key="1">
    <citation type="submission" date="2019-04" db="EMBL/GenBank/DDBJ databases">
        <title>Nocardioides xinjiangensis sp. nov.</title>
        <authorList>
            <person name="Liu S."/>
        </authorList>
    </citation>
    <scope>NUCLEOTIDE SEQUENCE [LARGE SCALE GENOMIC DNA]</scope>
    <source>
        <strain evidence="11">18</strain>
    </source>
</reference>
<dbReference type="EC" id="3.2.1.55" evidence="3"/>
<dbReference type="GO" id="GO:0046556">
    <property type="term" value="F:alpha-L-arabinofuranosidase activity"/>
    <property type="evidence" value="ECO:0007669"/>
    <property type="project" value="UniProtKB-EC"/>
</dbReference>
<accession>A0A4S8Q838</accession>
<dbReference type="PROSITE" id="PS51175">
    <property type="entry name" value="CBM6"/>
    <property type="match status" value="1"/>
</dbReference>
<dbReference type="Gene3D" id="2.115.10.20">
    <property type="entry name" value="Glycosyl hydrolase domain, family 43"/>
    <property type="match status" value="1"/>
</dbReference>
<dbReference type="Pfam" id="PF03664">
    <property type="entry name" value="Glyco_hydro_62"/>
    <property type="match status" value="1"/>
</dbReference>
<dbReference type="InterPro" id="IPR008979">
    <property type="entry name" value="Galactose-bd-like_sf"/>
</dbReference>
<dbReference type="CDD" id="cd04082">
    <property type="entry name" value="CBM35_pectate_lyase-like"/>
    <property type="match status" value="1"/>
</dbReference>
<keyword evidence="4" id="KW-0964">Secreted</keyword>
<dbReference type="GO" id="GO:0005576">
    <property type="term" value="C:extracellular region"/>
    <property type="evidence" value="ECO:0007669"/>
    <property type="project" value="UniProtKB-SubCell"/>
</dbReference>
<evidence type="ECO:0000256" key="2">
    <source>
        <dbReference type="ARBA" id="ARBA00004613"/>
    </source>
</evidence>
<dbReference type="InterPro" id="IPR005084">
    <property type="entry name" value="CBM6"/>
</dbReference>
<dbReference type="Proteomes" id="UP000308760">
    <property type="component" value="Unassembled WGS sequence"/>
</dbReference>
<dbReference type="OrthoDB" id="4241492at2"/>
<dbReference type="Pfam" id="PF16990">
    <property type="entry name" value="CBM_35"/>
    <property type="match status" value="1"/>
</dbReference>
<evidence type="ECO:0000256" key="4">
    <source>
        <dbReference type="ARBA" id="ARBA00022525"/>
    </source>
</evidence>
<keyword evidence="11" id="KW-1185">Reference proteome</keyword>
<evidence type="ECO:0000313" key="11">
    <source>
        <dbReference type="Proteomes" id="UP000308760"/>
    </source>
</evidence>
<dbReference type="CDD" id="cd08987">
    <property type="entry name" value="GH62"/>
    <property type="match status" value="1"/>
</dbReference>
<evidence type="ECO:0000256" key="8">
    <source>
        <dbReference type="SAM" id="SignalP"/>
    </source>
</evidence>
<sequence length="480" mass="51625">MGRLLKFAVMPVVLAAALFVVSAVHAPTASAQASRYEAESAVCDGTVDSNHSGFSGTGFCNPPNQSGTGVQFTVNAASAGTVALGFKYANGSSTSRPASLSVNGTVVQTNVPFESNAAWSNWTVKNVTVSLKAGANTIRLAGTTSAGLANIDLLDVAKGGTSLPSSFTWDSSGILVAPKSDSTHNIVSVKDPSVVYHNGRYHVFVSVVSVNQGYSLAYLSFTDWSQAGSAQLHFLDRSAMGAGYKAAPQVFYFAPQQKWYLTYQIGDNVAYSTTTDIGNPSSWSAPKPFYSKTPQIVLDNMGSGQWLDFWTVCDSANCHMYSSDDNGNLYRAQTSVANFPNGFSAPVIAMHDPNHHWLFEGANVYKLDGTGEYLLMVEAIAQEGRMFRSWTSQSITGPWTPLADTKENPFARYSNVTFDGTAWTRDISHGELIRSGIDQTLTVSPCDLRFLYQGKDPDASGPYNLLPWRLGLLTQTNSTC</sequence>
<feature type="domain" description="CBM6" evidence="9">
    <location>
        <begin position="34"/>
        <end position="157"/>
    </location>
</feature>
<comment type="caution">
    <text evidence="10">The sequence shown here is derived from an EMBL/GenBank/DDBJ whole genome shotgun (WGS) entry which is preliminary data.</text>
</comment>
<dbReference type="PANTHER" id="PTHR40631">
    <property type="entry name" value="ALPHA-L-ARABINOFURANOSIDASE AXHA-2-RELATED"/>
    <property type="match status" value="1"/>
</dbReference>
<feature type="signal peptide" evidence="8">
    <location>
        <begin position="1"/>
        <end position="26"/>
    </location>
</feature>
<evidence type="ECO:0000256" key="3">
    <source>
        <dbReference type="ARBA" id="ARBA00012670"/>
    </source>
</evidence>
<feature type="chain" id="PRO_5038917881" description="non-reducing end alpha-L-arabinofuranosidase" evidence="8">
    <location>
        <begin position="27"/>
        <end position="480"/>
    </location>
</feature>
<dbReference type="GO" id="GO:0030246">
    <property type="term" value="F:carbohydrate binding"/>
    <property type="evidence" value="ECO:0007669"/>
    <property type="project" value="InterPro"/>
</dbReference>